<reference evidence="7" key="3">
    <citation type="submission" date="2025-09" db="UniProtKB">
        <authorList>
            <consortium name="Ensembl"/>
        </authorList>
    </citation>
    <scope>IDENTIFICATION</scope>
</reference>
<keyword evidence="5" id="KW-1133">Transmembrane helix</keyword>
<keyword evidence="4" id="KW-0963">Cytoplasm</keyword>
<keyword evidence="5" id="KW-0812">Transmembrane</keyword>
<evidence type="ECO:0000256" key="4">
    <source>
        <dbReference type="ARBA" id="ARBA00023212"/>
    </source>
</evidence>
<protein>
    <recommendedName>
        <fullName evidence="6">Septin-type G domain-containing protein</fullName>
    </recommendedName>
</protein>
<dbReference type="SUPFAM" id="SSF52540">
    <property type="entry name" value="P-loop containing nucleoside triphosphate hydrolases"/>
    <property type="match status" value="1"/>
</dbReference>
<keyword evidence="8" id="KW-1185">Reference proteome</keyword>
<reference evidence="7 8" key="1">
    <citation type="submission" date="2018-11" db="EMBL/GenBank/DDBJ databases">
        <title>Haplotype-resolved cattle genomes.</title>
        <authorList>
            <person name="Low W.Y."/>
            <person name="Tearle R."/>
            <person name="Bickhart D.M."/>
            <person name="Rosen B.D."/>
            <person name="Koren S."/>
            <person name="Rhie A."/>
            <person name="Hiendleder S."/>
            <person name="Phillippy A.M."/>
            <person name="Smith T.P.L."/>
            <person name="Williams J.L."/>
        </authorList>
    </citation>
    <scope>NUCLEOTIDE SEQUENCE [LARGE SCALE GENOMIC DNA]</scope>
</reference>
<comment type="subcellular location">
    <subcellularLocation>
        <location evidence="1">Cytoplasm</location>
        <location evidence="1">Cytoskeleton</location>
    </subcellularLocation>
</comment>
<keyword evidence="5" id="KW-0472">Membrane</keyword>
<dbReference type="Gene3D" id="3.40.50.300">
    <property type="entry name" value="P-loop containing nucleotide triphosphate hydrolases"/>
    <property type="match status" value="1"/>
</dbReference>
<evidence type="ECO:0000256" key="1">
    <source>
        <dbReference type="ARBA" id="ARBA00004245"/>
    </source>
</evidence>
<dbReference type="GO" id="GO:0005856">
    <property type="term" value="C:cytoskeleton"/>
    <property type="evidence" value="ECO:0007669"/>
    <property type="project" value="UniProtKB-SubCell"/>
</dbReference>
<dbReference type="InterPro" id="IPR030379">
    <property type="entry name" value="G_SEPTIN_dom"/>
</dbReference>
<keyword evidence="4" id="KW-0206">Cytoskeleton</keyword>
<dbReference type="InterPro" id="IPR027417">
    <property type="entry name" value="P-loop_NTPase"/>
</dbReference>
<dbReference type="PANTHER" id="PTHR18884">
    <property type="entry name" value="SEPTIN"/>
    <property type="match status" value="1"/>
</dbReference>
<feature type="domain" description="Septin-type G" evidence="6">
    <location>
        <begin position="45"/>
        <end position="293"/>
    </location>
</feature>
<dbReference type="GO" id="GO:0005525">
    <property type="term" value="F:GTP binding"/>
    <property type="evidence" value="ECO:0007669"/>
    <property type="project" value="UniProtKB-KW"/>
</dbReference>
<dbReference type="Ensembl" id="ENSBIXT00000053752.1">
    <property type="protein sequence ID" value="ENSBIXP00000000134.1"/>
    <property type="gene ID" value="ENSBIXG00000030221.1"/>
</dbReference>
<evidence type="ECO:0000259" key="6">
    <source>
        <dbReference type="PROSITE" id="PS51719"/>
    </source>
</evidence>
<dbReference type="CDD" id="cd01850">
    <property type="entry name" value="CDC_Septin"/>
    <property type="match status" value="1"/>
</dbReference>
<organism evidence="7 8">
    <name type="scientific">Bos indicus x Bos taurus</name>
    <name type="common">Hybrid cattle</name>
    <dbReference type="NCBI Taxonomy" id="30522"/>
    <lineage>
        <taxon>Eukaryota</taxon>
        <taxon>Metazoa</taxon>
        <taxon>Chordata</taxon>
        <taxon>Craniata</taxon>
        <taxon>Vertebrata</taxon>
        <taxon>Euteleostomi</taxon>
        <taxon>Mammalia</taxon>
        <taxon>Eutheria</taxon>
        <taxon>Laurasiatheria</taxon>
        <taxon>Artiodactyla</taxon>
        <taxon>Ruminantia</taxon>
        <taxon>Pecora</taxon>
        <taxon>Bovidae</taxon>
        <taxon>Bovinae</taxon>
        <taxon>Bos</taxon>
    </lineage>
</organism>
<dbReference type="FunFam" id="3.40.50.300:FF:002706">
    <property type="entry name" value="SEPT3 isoform 5"/>
    <property type="match status" value="1"/>
</dbReference>
<evidence type="ECO:0000313" key="8">
    <source>
        <dbReference type="Proteomes" id="UP000314981"/>
    </source>
</evidence>
<evidence type="ECO:0000256" key="5">
    <source>
        <dbReference type="SAM" id="Phobius"/>
    </source>
</evidence>
<keyword evidence="2" id="KW-0547">Nucleotide-binding</keyword>
<evidence type="ECO:0000256" key="2">
    <source>
        <dbReference type="ARBA" id="ARBA00022741"/>
    </source>
</evidence>
<dbReference type="PROSITE" id="PS51719">
    <property type="entry name" value="G_SEPTIN"/>
    <property type="match status" value="1"/>
</dbReference>
<dbReference type="Proteomes" id="UP000314981">
    <property type="component" value="Chromosome 25"/>
</dbReference>
<proteinExistence type="predicted"/>
<keyword evidence="3" id="KW-0342">GTP-binding</keyword>
<evidence type="ECO:0000256" key="3">
    <source>
        <dbReference type="ARBA" id="ARBA00023134"/>
    </source>
</evidence>
<sequence>MDPLRQSPSPSSSRASSPRTLSCERLGYVGIEAVLDQLKIKAMKMGFEFNIMVVGQSGLGKSTMVNTLFKSKIWKSTMPGLRVPMPQTLQLHSVTHVIEENGVKLKLTVTDTPGFGDQINNDKCWDPILGYINEQYERYLQEEILITRQRHIPDTRVHCCIYFVPPTGHCLRPLDLEFLQRLCRAVNVVPVIARADSLTIEEREAFRHRIQDDLKTHSIEVYPQKSFDEDVNDKILNSKIRVGGHLRWGGWWDCVWVMHCPFILFFFFILYNIVLVLTNIKMNPPQVYMCFPS</sequence>
<dbReference type="AlphaFoldDB" id="A0A4W2BMB2"/>
<dbReference type="InterPro" id="IPR016491">
    <property type="entry name" value="Septin"/>
</dbReference>
<dbReference type="Pfam" id="PF00735">
    <property type="entry name" value="Septin"/>
    <property type="match status" value="1"/>
</dbReference>
<accession>A0A4W2BMB2</accession>
<feature type="transmembrane region" description="Helical" evidence="5">
    <location>
        <begin position="256"/>
        <end position="277"/>
    </location>
</feature>
<reference evidence="7" key="2">
    <citation type="submission" date="2025-08" db="UniProtKB">
        <authorList>
            <consortium name="Ensembl"/>
        </authorList>
    </citation>
    <scope>IDENTIFICATION</scope>
</reference>
<evidence type="ECO:0000313" key="7">
    <source>
        <dbReference type="Ensembl" id="ENSBIXP00000000134.1"/>
    </source>
</evidence>
<name>A0A4W2BMB2_BOBOX</name>